<dbReference type="AlphaFoldDB" id="A0A7H9DZ73"/>
<dbReference type="EMBL" id="CP046639">
    <property type="protein sequence ID" value="QLL66864.1"/>
    <property type="molecule type" value="Genomic_DNA"/>
</dbReference>
<gene>
    <name evidence="1" type="ORF">O998_03630</name>
</gene>
<reference evidence="1 2" key="1">
    <citation type="submission" date="2019-12" db="EMBL/GenBank/DDBJ databases">
        <title>A sheep strain of Anaplasma phagocytophilum contains multiple genomes.</title>
        <authorList>
            <person name="Barbet A.F."/>
            <person name="Crosby F.L."/>
            <person name="Eskeland S."/>
            <person name="Stuen S."/>
            <person name="Granquist E.G."/>
            <person name="Munderloh U.G."/>
        </authorList>
    </citation>
    <scope>NUCLEOTIDE SEQUENCE [LARGE SCALE GENOMIC DNA]</scope>
    <source>
        <strain evidence="1 2">Norway Variant 1</strain>
    </source>
</reference>
<dbReference type="Proteomes" id="UP000510938">
    <property type="component" value="Chromosome"/>
</dbReference>
<name>A0A7H9DZ73_ANAPH</name>
<accession>A0A7H9DZ73</accession>
<protein>
    <submittedName>
        <fullName evidence="1">Uncharacterized protein</fullName>
    </submittedName>
</protein>
<organism evidence="1 2">
    <name type="scientific">Anaplasma phagocytophilum str. Norway variant1</name>
    <dbReference type="NCBI Taxonomy" id="1392506"/>
    <lineage>
        <taxon>Bacteria</taxon>
        <taxon>Pseudomonadati</taxon>
        <taxon>Pseudomonadota</taxon>
        <taxon>Alphaproteobacteria</taxon>
        <taxon>Rickettsiales</taxon>
        <taxon>Anaplasmataceae</taxon>
        <taxon>Anaplasma</taxon>
        <taxon>phagocytophilum group</taxon>
    </lineage>
</organism>
<sequence>MVIPKVSMGSDKKNLNLKTIQQSGGELYIKSGNIPVIIETSKALTKTPRLST</sequence>
<evidence type="ECO:0000313" key="1">
    <source>
        <dbReference type="EMBL" id="QLL66864.1"/>
    </source>
</evidence>
<evidence type="ECO:0000313" key="2">
    <source>
        <dbReference type="Proteomes" id="UP000510938"/>
    </source>
</evidence>
<proteinExistence type="predicted"/>